<reference evidence="3" key="1">
    <citation type="submission" date="2023-07" db="EMBL/GenBank/DDBJ databases">
        <title>30 novel species of actinomycetes from the DSMZ collection.</title>
        <authorList>
            <person name="Nouioui I."/>
        </authorList>
    </citation>
    <scope>NUCLEOTIDE SEQUENCE [LARGE SCALE GENOMIC DNA]</scope>
    <source>
        <strain evidence="3">DSM 44938</strain>
    </source>
</reference>
<proteinExistence type="predicted"/>
<evidence type="ECO:0000313" key="2">
    <source>
        <dbReference type="EMBL" id="MDT0344397.1"/>
    </source>
</evidence>
<protein>
    <submittedName>
        <fullName evidence="2">Uncharacterized protein</fullName>
    </submittedName>
</protein>
<organism evidence="2 3">
    <name type="scientific">Streptomyces litchfieldiae</name>
    <dbReference type="NCBI Taxonomy" id="3075543"/>
    <lineage>
        <taxon>Bacteria</taxon>
        <taxon>Bacillati</taxon>
        <taxon>Actinomycetota</taxon>
        <taxon>Actinomycetes</taxon>
        <taxon>Kitasatosporales</taxon>
        <taxon>Streptomycetaceae</taxon>
        <taxon>Streptomyces</taxon>
    </lineage>
</organism>
<comment type="caution">
    <text evidence="2">The sequence shown here is derived from an EMBL/GenBank/DDBJ whole genome shotgun (WGS) entry which is preliminary data.</text>
</comment>
<dbReference type="SUPFAM" id="SSF46785">
    <property type="entry name" value="Winged helix' DNA-binding domain"/>
    <property type="match status" value="1"/>
</dbReference>
<evidence type="ECO:0000313" key="3">
    <source>
        <dbReference type="Proteomes" id="UP001183246"/>
    </source>
</evidence>
<keyword evidence="3" id="KW-1185">Reference proteome</keyword>
<dbReference type="InterPro" id="IPR036388">
    <property type="entry name" value="WH-like_DNA-bd_sf"/>
</dbReference>
<name>A0ABU2MSN2_9ACTN</name>
<feature type="region of interest" description="Disordered" evidence="1">
    <location>
        <begin position="94"/>
        <end position="116"/>
    </location>
</feature>
<dbReference type="RefSeq" id="WP_311705522.1">
    <property type="nucleotide sequence ID" value="NZ_JAVREL010000009.1"/>
</dbReference>
<evidence type="ECO:0000256" key="1">
    <source>
        <dbReference type="SAM" id="MobiDB-lite"/>
    </source>
</evidence>
<dbReference type="Proteomes" id="UP001183246">
    <property type="component" value="Unassembled WGS sequence"/>
</dbReference>
<gene>
    <name evidence="2" type="ORF">RM590_17495</name>
</gene>
<dbReference type="EMBL" id="JAVREL010000009">
    <property type="protein sequence ID" value="MDT0344397.1"/>
    <property type="molecule type" value="Genomic_DNA"/>
</dbReference>
<dbReference type="InterPro" id="IPR036390">
    <property type="entry name" value="WH_DNA-bd_sf"/>
</dbReference>
<dbReference type="Gene3D" id="1.10.10.10">
    <property type="entry name" value="Winged helix-like DNA-binding domain superfamily/Winged helix DNA-binding domain"/>
    <property type="match status" value="1"/>
</dbReference>
<sequence>MLKVDHAAARERIAELTAARLVRETPDGAVEATERGKAEWSRIRAGITRITHQLWGDLPEHDLATAGSVLNTVLARANALLAARPPEFTAVAGESRLSTVRGRGAERPGRGWRGRP</sequence>
<accession>A0ABU2MSN2</accession>